<feature type="compositionally biased region" description="Basic and acidic residues" evidence="1">
    <location>
        <begin position="56"/>
        <end position="75"/>
    </location>
</feature>
<name>A0A7W0BZZ4_9BACL</name>
<sequence>MSGKKKARVIHVDKLIVHADDVVIVPRRRIHDPWLSSRRTDVEGLDDLQNEAVENETVHSEENEGDEGRRRFSWI</sequence>
<protein>
    <submittedName>
        <fullName evidence="2">Uncharacterized protein</fullName>
    </submittedName>
</protein>
<dbReference type="Proteomes" id="UP000523087">
    <property type="component" value="Unassembled WGS sequence"/>
</dbReference>
<accession>A0A7W0BZZ4</accession>
<gene>
    <name evidence="2" type="ORF">HNR31_001732</name>
</gene>
<dbReference type="EMBL" id="JACDUT010000004">
    <property type="protein sequence ID" value="MBA2874961.1"/>
    <property type="molecule type" value="Genomic_DNA"/>
</dbReference>
<proteinExistence type="predicted"/>
<evidence type="ECO:0000313" key="2">
    <source>
        <dbReference type="EMBL" id="MBA2874961.1"/>
    </source>
</evidence>
<reference evidence="2 3" key="1">
    <citation type="submission" date="2020-07" db="EMBL/GenBank/DDBJ databases">
        <title>Genomic Encyclopedia of Type Strains, Phase IV (KMG-IV): sequencing the most valuable type-strain genomes for metagenomic binning, comparative biology and taxonomic classification.</title>
        <authorList>
            <person name="Goeker M."/>
        </authorList>
    </citation>
    <scope>NUCLEOTIDE SEQUENCE [LARGE SCALE GENOMIC DNA]</scope>
    <source>
        <strain evidence="2 3">DSM 15730</strain>
    </source>
</reference>
<evidence type="ECO:0000313" key="3">
    <source>
        <dbReference type="Proteomes" id="UP000523087"/>
    </source>
</evidence>
<organism evidence="2 3">
    <name type="scientific">Thermaerobacillus caldiproteolyticus</name>
    <dbReference type="NCBI Taxonomy" id="247480"/>
    <lineage>
        <taxon>Bacteria</taxon>
        <taxon>Bacillati</taxon>
        <taxon>Bacillota</taxon>
        <taxon>Bacilli</taxon>
        <taxon>Bacillales</taxon>
        <taxon>Anoxybacillaceae</taxon>
        <taxon>Thermaerobacillus</taxon>
    </lineage>
</organism>
<comment type="caution">
    <text evidence="2">The sequence shown here is derived from an EMBL/GenBank/DDBJ whole genome shotgun (WGS) entry which is preliminary data.</text>
</comment>
<feature type="region of interest" description="Disordered" evidence="1">
    <location>
        <begin position="54"/>
        <end position="75"/>
    </location>
</feature>
<dbReference type="AlphaFoldDB" id="A0A7W0BZZ4"/>
<evidence type="ECO:0000256" key="1">
    <source>
        <dbReference type="SAM" id="MobiDB-lite"/>
    </source>
</evidence>
<keyword evidence="3" id="KW-1185">Reference proteome</keyword>
<dbReference type="RefSeq" id="WP_181555814.1">
    <property type="nucleotide sequence ID" value="NZ_CP064060.1"/>
</dbReference>